<keyword evidence="3" id="KW-1185">Reference proteome</keyword>
<evidence type="ECO:0000313" key="2">
    <source>
        <dbReference type="EMBL" id="KIW62251.1"/>
    </source>
</evidence>
<dbReference type="EMBL" id="KN846963">
    <property type="protein sequence ID" value="KIW62251.1"/>
    <property type="molecule type" value="Genomic_DNA"/>
</dbReference>
<feature type="region of interest" description="Disordered" evidence="1">
    <location>
        <begin position="1"/>
        <end position="56"/>
    </location>
</feature>
<reference evidence="2 3" key="1">
    <citation type="submission" date="2015-01" db="EMBL/GenBank/DDBJ databases">
        <title>The Genome Sequence of Capronia semiimmersa CBS27337.</title>
        <authorList>
            <consortium name="The Broad Institute Genomics Platform"/>
            <person name="Cuomo C."/>
            <person name="de Hoog S."/>
            <person name="Gorbushina A."/>
            <person name="Stielow B."/>
            <person name="Teixiera M."/>
            <person name="Abouelleil A."/>
            <person name="Chapman S.B."/>
            <person name="Priest M."/>
            <person name="Young S.K."/>
            <person name="Wortman J."/>
            <person name="Nusbaum C."/>
            <person name="Birren B."/>
        </authorList>
    </citation>
    <scope>NUCLEOTIDE SEQUENCE [LARGE SCALE GENOMIC DNA]</scope>
    <source>
        <strain evidence="2 3">CBS 27337</strain>
    </source>
</reference>
<accession>A0A0D2CB82</accession>
<evidence type="ECO:0000256" key="1">
    <source>
        <dbReference type="SAM" id="MobiDB-lite"/>
    </source>
</evidence>
<feature type="compositionally biased region" description="Low complexity" evidence="1">
    <location>
        <begin position="1"/>
        <end position="25"/>
    </location>
</feature>
<name>A0A0D2CB82_9EURO</name>
<organism evidence="2 3">
    <name type="scientific">Phialophora macrospora</name>
    <dbReference type="NCBI Taxonomy" id="1851006"/>
    <lineage>
        <taxon>Eukaryota</taxon>
        <taxon>Fungi</taxon>
        <taxon>Dikarya</taxon>
        <taxon>Ascomycota</taxon>
        <taxon>Pezizomycotina</taxon>
        <taxon>Eurotiomycetes</taxon>
        <taxon>Chaetothyriomycetidae</taxon>
        <taxon>Chaetothyriales</taxon>
        <taxon>Herpotrichiellaceae</taxon>
        <taxon>Phialophora</taxon>
    </lineage>
</organism>
<evidence type="ECO:0000313" key="3">
    <source>
        <dbReference type="Proteomes" id="UP000054266"/>
    </source>
</evidence>
<dbReference type="Proteomes" id="UP000054266">
    <property type="component" value="Unassembled WGS sequence"/>
</dbReference>
<proteinExistence type="predicted"/>
<protein>
    <submittedName>
        <fullName evidence="2">Uncharacterized protein</fullName>
    </submittedName>
</protein>
<dbReference type="HOGENOM" id="CLU_187824_0_0_1"/>
<feature type="compositionally biased region" description="Basic and acidic residues" evidence="1">
    <location>
        <begin position="34"/>
        <end position="44"/>
    </location>
</feature>
<sequence>MPSTEKSTSAETASVRSTSTVSISSLKALLPRKTSKDVSNKEKSLAGSARETPEEKALRREAVAGYMSIAGCGVCRKGWAVWTGLVGSGLV</sequence>
<gene>
    <name evidence="2" type="ORF">PV04_10444</name>
</gene>
<dbReference type="AlphaFoldDB" id="A0A0D2CB82"/>